<dbReference type="GO" id="GO:0061723">
    <property type="term" value="P:glycophagy"/>
    <property type="evidence" value="ECO:0007669"/>
    <property type="project" value="TreeGrafter"/>
</dbReference>
<comment type="catalytic activity">
    <reaction evidence="12">
        <text>a 1,2-diacyl-sn-glycero-3-phosphocholine(in) = a 1,2-diacyl-sn-glycero-3-phosphocholine(out)</text>
        <dbReference type="Rhea" id="RHEA:38571"/>
        <dbReference type="ChEBI" id="CHEBI:57643"/>
    </reaction>
</comment>
<feature type="region of interest" description="Disordered" evidence="13">
    <location>
        <begin position="360"/>
        <end position="411"/>
    </location>
</feature>
<dbReference type="GO" id="GO:0034727">
    <property type="term" value="P:piecemeal microautophagy of the nucleus"/>
    <property type="evidence" value="ECO:0007669"/>
    <property type="project" value="TreeGrafter"/>
</dbReference>
<evidence type="ECO:0000256" key="9">
    <source>
        <dbReference type="ARBA" id="ARBA00023136"/>
    </source>
</evidence>
<evidence type="ECO:0000256" key="10">
    <source>
        <dbReference type="ARBA" id="ARBA00024479"/>
    </source>
</evidence>
<dbReference type="EMBL" id="MCBR01002551">
    <property type="protein sequence ID" value="RKF81495.1"/>
    <property type="molecule type" value="Genomic_DNA"/>
</dbReference>
<feature type="region of interest" description="Disordered" evidence="13">
    <location>
        <begin position="489"/>
        <end position="509"/>
    </location>
</feature>
<accession>A0A420J419</accession>
<gene>
    <name evidence="14" type="ORF">GcC1_025022</name>
</gene>
<comment type="similarity">
    <text evidence="3">Belongs to the ATG2 family.</text>
</comment>
<dbReference type="GO" id="GO:0006869">
    <property type="term" value="P:lipid transport"/>
    <property type="evidence" value="ECO:0007669"/>
    <property type="project" value="UniProtKB-KW"/>
</dbReference>
<evidence type="ECO:0000256" key="1">
    <source>
        <dbReference type="ARBA" id="ARBA00004406"/>
    </source>
</evidence>
<evidence type="ECO:0000256" key="3">
    <source>
        <dbReference type="ARBA" id="ARBA00009714"/>
    </source>
</evidence>
<evidence type="ECO:0000256" key="12">
    <source>
        <dbReference type="ARBA" id="ARBA00024631"/>
    </source>
</evidence>
<evidence type="ECO:0000256" key="7">
    <source>
        <dbReference type="ARBA" id="ARBA00023006"/>
    </source>
</evidence>
<dbReference type="GO" id="GO:0061908">
    <property type="term" value="C:phagophore"/>
    <property type="evidence" value="ECO:0007669"/>
    <property type="project" value="TreeGrafter"/>
</dbReference>
<keyword evidence="5" id="KW-0813">Transport</keyword>
<evidence type="ECO:0000256" key="2">
    <source>
        <dbReference type="ARBA" id="ARBA00004623"/>
    </source>
</evidence>
<comment type="caution">
    <text evidence="14">The sequence shown here is derived from an EMBL/GenBank/DDBJ whole genome shotgun (WGS) entry which is preliminary data.</text>
</comment>
<comment type="subcellular location">
    <subcellularLocation>
        <location evidence="1">Endoplasmic reticulum membrane</location>
        <topology evidence="1">Peripheral membrane protein</topology>
    </subcellularLocation>
    <subcellularLocation>
        <location evidence="2">Preautophagosomal structure membrane</location>
        <topology evidence="2">Peripheral membrane protein</topology>
    </subcellularLocation>
</comment>
<sequence length="2179" mass="241471">MTSYFQSYFRKSSMPKRLLQYAISRLDVIDTDALDLENLDIVWGKNSVFEFKNVGLRLKVALFIQTPNSNPTLTFYAQKIEALLQLPSFLEFSKANILLLRLIIPVDIYNSPIKVEIVGLESQLQLKQCDDLNNINSDCSQEQNSQAKVSKILPPTGNRSDPWGKDNSKKKEPSSASNLAQSFLETEPEEEKTELEAVLAETQGIGSSSLLSDDGEINSGTGTALALPAFMSRFLQGIIDRLQVKIEDVDIILNIDIPNEIPKLSPPSDSTDNVSIQIRIKEINIKGVDQELRSYGVSDSSQPNFHQVGSRLVCLSQIRGYLISESGFFTALASSCASSPSNAESHEDLFKRFDKAASSNQANEKIQSRKSTESCDLKSPSRSQSLCPQDTSIDNSQFGIEPGSENKFNKSETKITHVDTLEQSHLKDNCCLSQSMTLDTSYASKNVSSIFSHRVASVQSDLERPKLSVYHKYPSVDISNQNSFLPMPSPEDSFHLSNSRSSRAHDSFPPHSLISKTCSNDSFEAVTQEENADTSASTAAEKEHLENESFKLNIDENLSTSLSFNYGDRESLYMSAVSYKYPLCHDPENLGKHSEKSDNIPCSYSKISLEDVQCTENPPKSRLEFKKSKHSTDKDLSCVESNIDKNVKNLRQEESSNSSSDSKTAQVSPIQKFPETYEFESKNCNVPSRRSRKIFSIDTVRIHIPGNHTERSIDEAVSEYLDSDSNFNLDNQEKILAVDIPGSFSRPISGKKFCSEKFAKVDKSGSDTQKTTPTLNPNKVRINLGILKIEFDVSVGRLILKLASLFRDQLIPQLHKNSAHTVNSSSEEAALKLKIEEVSFTFMEHLDSILTNTIPSLETTSSSRDILLQTKIIGLRLDSRTNSSGRKTIILLRKFNFGYSDETILSFDSSLDMRSSERDLKASAGIEIFAELNQTSSTTRFEMSTLPIKISIKLQKIDETFSWLGGLSSVLNLGSSIASGASAIASNSCMPKTRGVRFETQILPEDSSVLVQNKSDIRIGGCRVDLIGSKCGLRLTTSPVKIVSRDEGIGISIQKIKLSGPYLYSSSDSPAINVEITSTRIEILSSPKDSDLDRLLSLITPSKSKYGQDDDILLDTLICQRNKGAVLRLNIDSLKICVTRIHELNYLPELVEEVSKLATVAKYLPDDDRSSLLSLILVRGFDLEAESGHAFGNIKLFLSDLEIAQIPTPALLAFGVYSISLTRNDSEIIFESTADHESQDLTSRGPVAMARIIGNEMEPVVRIKLWNIKFEYHLPTMMSLFELIETFTTLDVPPVDSASVGTSESFTLGQKEKIEFTTILTGVRGSSAKPLTIDIVLHNCLLGLNPLGLPSKVLLTLTEAHAKAIFLKNENVNASVEFRKTSILVIDDVANLVESHSASKRRQYLDVSNNQATRLCSMGFVSVGYISSVKVIVFIEKIEGDRAIDVEVCDDLLVLESCADSTQTLMAVMNALTPTPPPSKEAKYRTKVVPVDDLLASLSTDAFGTAEGHYNFDDDFGLIENIEANFHPIDLGEESEDFSVSSQYYEKKDEIFYDEVGPSSLITRETQDGVLLENFLVPDEPEDDLELEFKENYFEASSILGGDVNQWDSARNTYEKPNNSKPRKNPLNIRVRDFHITWNLFDGYDWQQTRDTITKAVQNMTSRVIEKRSRSDKTTASEYGSDDEGSVIEDFLFNSIYIGVPANRDPRELASAINQELNDNTTDTDSVVTTHFSSTTGPAVIRRQKANKLLLGRSKNHKITFDLRGVSIDFVAFSPGIGETQSSVNIRIHDFEIFDHVPSSTWRKFATYMQDAGQRETDSNMIQIEILNVKPVAELAASETVLKATLLPLRLHIDQDALDFILRFFEFKDDSTPIPASSGEEAFIQRVEVESIKIKLDFKPKRVNYAGLRSGHSTELMNFLVLDGADMELRHTIIYGISGFQKLGRCLNDIWMPDIKQNQLPGILAGLAPVRPLVNVGDGFRHLVIVPIHEYKKDGRIIRSISKGATVFAKTTGTELVKLGAKMAVGIQTVLQGAEGFLNPQNTIKGESNTNRESRQISLYANQPIGVLQGLRGGYSGLQKDLVLTKDAIIAVSDEAMESGTAMGTFKAVGRHAPTVILRPAIGVVKASGQILMGATNSLDPLNLQRAEAVSIQFMKITKIFPKEHLTNKISAEIQKVTK</sequence>
<dbReference type="Pfam" id="PF13329">
    <property type="entry name" value="ATG2_CAD"/>
    <property type="match status" value="1"/>
</dbReference>
<dbReference type="PANTHER" id="PTHR13190">
    <property type="entry name" value="AUTOPHAGY-RELATED 2, ISOFORM A"/>
    <property type="match status" value="1"/>
</dbReference>
<name>A0A420J419_9PEZI</name>
<reference evidence="14 15" key="1">
    <citation type="journal article" date="2018" name="BMC Genomics">
        <title>Comparative genome analyses reveal sequence features reflecting distinct modes of host-adaptation between dicot and monocot powdery mildew.</title>
        <authorList>
            <person name="Wu Y."/>
            <person name="Ma X."/>
            <person name="Pan Z."/>
            <person name="Kale S.D."/>
            <person name="Song Y."/>
            <person name="King H."/>
            <person name="Zhang Q."/>
            <person name="Presley C."/>
            <person name="Deng X."/>
            <person name="Wei C.I."/>
            <person name="Xiao S."/>
        </authorList>
    </citation>
    <scope>NUCLEOTIDE SEQUENCE [LARGE SCALE GENOMIC DNA]</scope>
    <source>
        <strain evidence="14">UCSC1</strain>
    </source>
</reference>
<dbReference type="GO" id="GO:0043495">
    <property type="term" value="F:protein-membrane adaptor activity"/>
    <property type="evidence" value="ECO:0007669"/>
    <property type="project" value="TreeGrafter"/>
</dbReference>
<dbReference type="OrthoDB" id="18982at2759"/>
<evidence type="ECO:0000256" key="4">
    <source>
        <dbReference type="ARBA" id="ARBA00018070"/>
    </source>
</evidence>
<evidence type="ECO:0000256" key="8">
    <source>
        <dbReference type="ARBA" id="ARBA00023055"/>
    </source>
</evidence>
<dbReference type="GO" id="GO:0032266">
    <property type="term" value="F:phosphatidylinositol-3-phosphate binding"/>
    <property type="evidence" value="ECO:0007669"/>
    <property type="project" value="TreeGrafter"/>
</dbReference>
<feature type="region of interest" description="Disordered" evidence="13">
    <location>
        <begin position="650"/>
        <end position="669"/>
    </location>
</feature>
<comment type="catalytic activity">
    <reaction evidence="10">
        <text>a 1,2-diacyl-sn-glycero-3-phospho-L-serine(in) = a 1,2-diacyl-sn-glycero-3-phospho-L-serine(out)</text>
        <dbReference type="Rhea" id="RHEA:38663"/>
        <dbReference type="ChEBI" id="CHEBI:57262"/>
    </reaction>
</comment>
<feature type="compositionally biased region" description="Basic and acidic residues" evidence="13">
    <location>
        <begin position="162"/>
        <end position="173"/>
    </location>
</feature>
<evidence type="ECO:0000256" key="5">
    <source>
        <dbReference type="ARBA" id="ARBA00022448"/>
    </source>
</evidence>
<dbReference type="GO" id="GO:0005789">
    <property type="term" value="C:endoplasmic reticulum membrane"/>
    <property type="evidence" value="ECO:0007669"/>
    <property type="project" value="UniProtKB-SubCell"/>
</dbReference>
<keyword evidence="9" id="KW-0472">Membrane</keyword>
<proteinExistence type="inferred from homology"/>
<keyword evidence="8" id="KW-0445">Lipid transport</keyword>
<dbReference type="PANTHER" id="PTHR13190:SF1">
    <property type="entry name" value="AUTOPHAGY-RELATED 2, ISOFORM A"/>
    <property type="match status" value="1"/>
</dbReference>
<evidence type="ECO:0000256" key="13">
    <source>
        <dbReference type="SAM" id="MobiDB-lite"/>
    </source>
</evidence>
<dbReference type="GO" id="GO:0061709">
    <property type="term" value="P:reticulophagy"/>
    <property type="evidence" value="ECO:0007669"/>
    <property type="project" value="TreeGrafter"/>
</dbReference>
<evidence type="ECO:0000313" key="14">
    <source>
        <dbReference type="EMBL" id="RKF81495.1"/>
    </source>
</evidence>
<protein>
    <recommendedName>
        <fullName evidence="4">Autophagy-related protein 2</fullName>
    </recommendedName>
</protein>
<keyword evidence="7" id="KW-0072">Autophagy</keyword>
<keyword evidence="6" id="KW-0256">Endoplasmic reticulum</keyword>
<dbReference type="GO" id="GO:0034045">
    <property type="term" value="C:phagophore assembly site membrane"/>
    <property type="evidence" value="ECO:0007669"/>
    <property type="project" value="UniProtKB-SubCell"/>
</dbReference>
<feature type="compositionally biased region" description="Polar residues" evidence="13">
    <location>
        <begin position="174"/>
        <end position="183"/>
    </location>
</feature>
<feature type="region of interest" description="Disordered" evidence="13">
    <location>
        <begin position="140"/>
        <end position="196"/>
    </location>
</feature>
<feature type="compositionally biased region" description="Basic and acidic residues" evidence="13">
    <location>
        <begin position="366"/>
        <end position="376"/>
    </location>
</feature>
<dbReference type="Proteomes" id="UP000285405">
    <property type="component" value="Unassembled WGS sequence"/>
</dbReference>
<comment type="catalytic activity">
    <reaction evidence="11">
        <text>a 1,2-diacyl-sn-glycero-3-phosphoethanolamine(in) = a 1,2-diacyl-sn-glycero-3-phosphoethanolamine(out)</text>
        <dbReference type="Rhea" id="RHEA:38895"/>
        <dbReference type="ChEBI" id="CHEBI:64612"/>
    </reaction>
</comment>
<dbReference type="GO" id="GO:0000422">
    <property type="term" value="P:autophagy of mitochondrion"/>
    <property type="evidence" value="ECO:0007669"/>
    <property type="project" value="TreeGrafter"/>
</dbReference>
<evidence type="ECO:0000313" key="15">
    <source>
        <dbReference type="Proteomes" id="UP000285405"/>
    </source>
</evidence>
<dbReference type="GO" id="GO:0000045">
    <property type="term" value="P:autophagosome assembly"/>
    <property type="evidence" value="ECO:0007669"/>
    <property type="project" value="TreeGrafter"/>
</dbReference>
<feature type="compositionally biased region" description="Polar residues" evidence="13">
    <location>
        <begin position="380"/>
        <end position="398"/>
    </location>
</feature>
<evidence type="ECO:0000256" key="11">
    <source>
        <dbReference type="ARBA" id="ARBA00024615"/>
    </source>
</evidence>
<organism evidence="14 15">
    <name type="scientific">Golovinomyces cichoracearum</name>
    <dbReference type="NCBI Taxonomy" id="62708"/>
    <lineage>
        <taxon>Eukaryota</taxon>
        <taxon>Fungi</taxon>
        <taxon>Dikarya</taxon>
        <taxon>Ascomycota</taxon>
        <taxon>Pezizomycotina</taxon>
        <taxon>Leotiomycetes</taxon>
        <taxon>Erysiphales</taxon>
        <taxon>Erysiphaceae</taxon>
        <taxon>Golovinomyces</taxon>
    </lineage>
</organism>
<dbReference type="InterPro" id="IPR026849">
    <property type="entry name" value="ATG2"/>
</dbReference>
<evidence type="ECO:0000256" key="6">
    <source>
        <dbReference type="ARBA" id="ARBA00022824"/>
    </source>
</evidence>